<dbReference type="PANTHER" id="PTHR15288">
    <property type="entry name" value="DENN DOMAIN-CONTAINING PROTEIN 2"/>
    <property type="match status" value="1"/>
</dbReference>
<evidence type="ECO:0000313" key="3">
    <source>
        <dbReference type="Proteomes" id="UP000663862"/>
    </source>
</evidence>
<dbReference type="InterPro" id="IPR001194">
    <property type="entry name" value="cDENN_dom"/>
</dbReference>
<proteinExistence type="predicted"/>
<evidence type="ECO:0000313" key="2">
    <source>
        <dbReference type="EMBL" id="CAF4607177.1"/>
    </source>
</evidence>
<dbReference type="EMBL" id="CAJOBQ010003464">
    <property type="protein sequence ID" value="CAF4607177.1"/>
    <property type="molecule type" value="Genomic_DNA"/>
</dbReference>
<accession>A0A821CI98</accession>
<dbReference type="Gene3D" id="3.30.450.200">
    <property type="match status" value="1"/>
</dbReference>
<dbReference type="InterPro" id="IPR043153">
    <property type="entry name" value="DENN_C"/>
</dbReference>
<name>A0A821CI98_9BILA</name>
<dbReference type="InterPro" id="IPR051942">
    <property type="entry name" value="DENN_domain_containing_2"/>
</dbReference>
<feature type="domain" description="UDENN" evidence="1">
    <location>
        <begin position="125"/>
        <end position="567"/>
    </location>
</feature>
<dbReference type="Pfam" id="PF02141">
    <property type="entry name" value="DENN"/>
    <property type="match status" value="1"/>
</dbReference>
<feature type="non-terminal residue" evidence="2">
    <location>
        <position position="1"/>
    </location>
</feature>
<evidence type="ECO:0000259" key="1">
    <source>
        <dbReference type="PROSITE" id="PS50211"/>
    </source>
</evidence>
<comment type="caution">
    <text evidence="2">The sequence shown here is derived from an EMBL/GenBank/DDBJ whole genome shotgun (WGS) entry which is preliminary data.</text>
</comment>
<sequence length="627" mass="72683">LLKTMKASHSDHHLYASYVSTLKHDDEKNDQEDQDAVSYASVNLHVSSNLRSNLRGASVKRSTNTVNNHNISNGNKLIINGSLFDGQLFQPVRSSYILDYRDTPLDLNQFLEGHNMKLRPSHLDAHLFKLSFIITLSEEHVDKELLLDYCPHDDSEINVVEQMSFYKKFCFPELNCKQKNEGTLLNESSTYIFTRTNSKGQVEYGYCRRIIRNNDQIIKIPVVICIVSNYSYFKLYDAILNELAPAYISDESECNLLIQSFYSKPLPIPTIDSSGVACILNDRRVFFYVCPTDDRLNHDYFSTLLSCLSPSNITHLLESMLRSKRILCFSNSLSKLTKSCLALSLLMYPFMWPYPFVSVMPSSWLHDLLDSPCPYIYGCLYETKQQLPTAIEKDSLYVDLDLNTIDVGIDDGFVLPLDLRQILQSSLEYLTRFRLIKSNLNLINIAVSEACLHVFIELFHRLPKYFKRDQLFAKVSDNEQKFPTDSKSLKREDSGIDLQSVASNDIQQEIKKVEYKKEENHLGYDFRSDEFLIEQPTSAYVGFLNDFIHGMIFLKFLDDYQRSDNNSEKLFSLFSQRLNERNRMSNDELLINPALRFRQTFDLLEKQMKFSSKSTNSIISKFLKRFF</sequence>
<dbReference type="Proteomes" id="UP000663862">
    <property type="component" value="Unassembled WGS sequence"/>
</dbReference>
<gene>
    <name evidence="2" type="ORF">TSG867_LOCUS28202</name>
</gene>
<dbReference type="Pfam" id="PF03456">
    <property type="entry name" value="uDENN"/>
    <property type="match status" value="1"/>
</dbReference>
<dbReference type="PANTHER" id="PTHR15288:SF0">
    <property type="entry name" value="UDENN DOMAIN-CONTAINING PROTEIN"/>
    <property type="match status" value="1"/>
</dbReference>
<organism evidence="2 3">
    <name type="scientific">Rotaria socialis</name>
    <dbReference type="NCBI Taxonomy" id="392032"/>
    <lineage>
        <taxon>Eukaryota</taxon>
        <taxon>Metazoa</taxon>
        <taxon>Spiralia</taxon>
        <taxon>Gnathifera</taxon>
        <taxon>Rotifera</taxon>
        <taxon>Eurotatoria</taxon>
        <taxon>Bdelloidea</taxon>
        <taxon>Philodinida</taxon>
        <taxon>Philodinidae</taxon>
        <taxon>Rotaria</taxon>
    </lineage>
</organism>
<dbReference type="PROSITE" id="PS50211">
    <property type="entry name" value="DENN"/>
    <property type="match status" value="1"/>
</dbReference>
<protein>
    <recommendedName>
        <fullName evidence="1">UDENN domain-containing protein</fullName>
    </recommendedName>
</protein>
<dbReference type="AlphaFoldDB" id="A0A821CI98"/>
<dbReference type="SMART" id="SM00799">
    <property type="entry name" value="DENN"/>
    <property type="match status" value="1"/>
</dbReference>
<reference evidence="2" key="1">
    <citation type="submission" date="2021-02" db="EMBL/GenBank/DDBJ databases">
        <authorList>
            <person name="Nowell W R."/>
        </authorList>
    </citation>
    <scope>NUCLEOTIDE SEQUENCE</scope>
</reference>
<dbReference type="InterPro" id="IPR037516">
    <property type="entry name" value="Tripartite_DENN"/>
</dbReference>
<dbReference type="InterPro" id="IPR005113">
    <property type="entry name" value="uDENN_dom"/>
</dbReference>
<dbReference type="Gene3D" id="3.40.50.11500">
    <property type="match status" value="1"/>
</dbReference>